<comment type="caution">
    <text evidence="2">The sequence shown here is derived from an EMBL/GenBank/DDBJ whole genome shotgun (WGS) entry which is preliminary data.</text>
</comment>
<dbReference type="Proteomes" id="UP000324897">
    <property type="component" value="Chromosome 4"/>
</dbReference>
<sequence>MAPATGLLRWRRRRGGARPRQRPATHRSKAVHDGSGIGGASRAPSLSLSLLHPRPRAPAVCRSGVEEASYPCTTHNLDRISSSSATSTGSLFPSLVDPVYGDFLPVRLPAQATERPHLRAPARPPHPSTQIDTLPPPQRRNQSDIYAGFMDLCMQRACLVTWHDIEDWKAICKMLEALPPSYIGTSQLRKQATRAGRFI</sequence>
<keyword evidence="3" id="KW-1185">Reference proteome</keyword>
<name>A0A5J9W1K9_9POAL</name>
<dbReference type="Gramene" id="TVU41766">
    <property type="protein sequence ID" value="TVU41766"/>
    <property type="gene ID" value="EJB05_15313"/>
</dbReference>
<dbReference type="AlphaFoldDB" id="A0A5J9W1K9"/>
<organism evidence="2 3">
    <name type="scientific">Eragrostis curvula</name>
    <name type="common">weeping love grass</name>
    <dbReference type="NCBI Taxonomy" id="38414"/>
    <lineage>
        <taxon>Eukaryota</taxon>
        <taxon>Viridiplantae</taxon>
        <taxon>Streptophyta</taxon>
        <taxon>Embryophyta</taxon>
        <taxon>Tracheophyta</taxon>
        <taxon>Spermatophyta</taxon>
        <taxon>Magnoliopsida</taxon>
        <taxon>Liliopsida</taxon>
        <taxon>Poales</taxon>
        <taxon>Poaceae</taxon>
        <taxon>PACMAD clade</taxon>
        <taxon>Chloridoideae</taxon>
        <taxon>Eragrostideae</taxon>
        <taxon>Eragrostidinae</taxon>
        <taxon>Eragrostis</taxon>
    </lineage>
</organism>
<evidence type="ECO:0000313" key="3">
    <source>
        <dbReference type="Proteomes" id="UP000324897"/>
    </source>
</evidence>
<feature type="region of interest" description="Disordered" evidence="1">
    <location>
        <begin position="1"/>
        <end position="45"/>
    </location>
</feature>
<protein>
    <submittedName>
        <fullName evidence="2">Uncharacterized protein</fullName>
    </submittedName>
</protein>
<feature type="compositionally biased region" description="Basic residues" evidence="1">
    <location>
        <begin position="9"/>
        <end position="29"/>
    </location>
</feature>
<feature type="non-terminal residue" evidence="2">
    <location>
        <position position="1"/>
    </location>
</feature>
<gene>
    <name evidence="2" type="ORF">EJB05_15313</name>
</gene>
<evidence type="ECO:0000313" key="2">
    <source>
        <dbReference type="EMBL" id="TVU41766.1"/>
    </source>
</evidence>
<proteinExistence type="predicted"/>
<evidence type="ECO:0000256" key="1">
    <source>
        <dbReference type="SAM" id="MobiDB-lite"/>
    </source>
</evidence>
<accession>A0A5J9W1K9</accession>
<dbReference type="EMBL" id="RWGY01000007">
    <property type="protein sequence ID" value="TVU41766.1"/>
    <property type="molecule type" value="Genomic_DNA"/>
</dbReference>
<feature type="region of interest" description="Disordered" evidence="1">
    <location>
        <begin position="114"/>
        <end position="140"/>
    </location>
</feature>
<reference evidence="2 3" key="1">
    <citation type="journal article" date="2019" name="Sci. Rep.">
        <title>A high-quality genome of Eragrostis curvula grass provides insights into Poaceae evolution and supports new strategies to enhance forage quality.</title>
        <authorList>
            <person name="Carballo J."/>
            <person name="Santos B.A.C.M."/>
            <person name="Zappacosta D."/>
            <person name="Garbus I."/>
            <person name="Selva J.P."/>
            <person name="Gallo C.A."/>
            <person name="Diaz A."/>
            <person name="Albertini E."/>
            <person name="Caccamo M."/>
            <person name="Echenique V."/>
        </authorList>
    </citation>
    <scope>NUCLEOTIDE SEQUENCE [LARGE SCALE GENOMIC DNA]</scope>
    <source>
        <strain evidence="3">cv. Victoria</strain>
        <tissue evidence="2">Leaf</tissue>
    </source>
</reference>